<reference evidence="5 6" key="1">
    <citation type="submission" date="2019-09" db="EMBL/GenBank/DDBJ databases">
        <title>Draft genome of the ectomycorrhizal ascomycete Sphaerosporella brunnea.</title>
        <authorList>
            <consortium name="DOE Joint Genome Institute"/>
            <person name="Benucci G.M."/>
            <person name="Marozzi G."/>
            <person name="Antonielli L."/>
            <person name="Sanchez S."/>
            <person name="Marco P."/>
            <person name="Wang X."/>
            <person name="Falini L.B."/>
            <person name="Barry K."/>
            <person name="Haridas S."/>
            <person name="Lipzen A."/>
            <person name="Labutti K."/>
            <person name="Grigoriev I.V."/>
            <person name="Murat C."/>
            <person name="Martin F."/>
            <person name="Albertini E."/>
            <person name="Donnini D."/>
            <person name="Bonito G."/>
        </authorList>
    </citation>
    <scope>NUCLEOTIDE SEQUENCE [LARGE SCALE GENOMIC DNA]</scope>
    <source>
        <strain evidence="5 6">Sb_GMNB300</strain>
    </source>
</reference>
<comment type="similarity">
    <text evidence="3">Belongs to the THOC3 family.</text>
</comment>
<dbReference type="GO" id="GO:0006406">
    <property type="term" value="P:mRNA export from nucleus"/>
    <property type="evidence" value="ECO:0007669"/>
    <property type="project" value="InterPro"/>
</dbReference>
<dbReference type="GO" id="GO:0000445">
    <property type="term" value="C:THO complex part of transcription export complex"/>
    <property type="evidence" value="ECO:0007669"/>
    <property type="project" value="TreeGrafter"/>
</dbReference>
<evidence type="ECO:0000256" key="2">
    <source>
        <dbReference type="ARBA" id="ARBA00022737"/>
    </source>
</evidence>
<evidence type="ECO:0000313" key="5">
    <source>
        <dbReference type="EMBL" id="KAA8909147.1"/>
    </source>
</evidence>
<dbReference type="SUPFAM" id="SSF50978">
    <property type="entry name" value="WD40 repeat-like"/>
    <property type="match status" value="1"/>
</dbReference>
<feature type="repeat" description="WD" evidence="4">
    <location>
        <begin position="31"/>
        <end position="72"/>
    </location>
</feature>
<gene>
    <name evidence="5" type="ORF">FN846DRAFT_1009414</name>
</gene>
<dbReference type="PROSITE" id="PS50082">
    <property type="entry name" value="WD_REPEATS_2"/>
    <property type="match status" value="3"/>
</dbReference>
<keyword evidence="1 4" id="KW-0853">WD repeat</keyword>
<keyword evidence="6" id="KW-1185">Reference proteome</keyword>
<comment type="caution">
    <text evidence="5">The sequence shown here is derived from an EMBL/GenBank/DDBJ whole genome shotgun (WGS) entry which is preliminary data.</text>
</comment>
<dbReference type="EMBL" id="VXIS01000060">
    <property type="protein sequence ID" value="KAA8909147.1"/>
    <property type="molecule type" value="Genomic_DNA"/>
</dbReference>
<evidence type="ECO:0000256" key="4">
    <source>
        <dbReference type="PROSITE-ProRule" id="PRU00221"/>
    </source>
</evidence>
<dbReference type="InterPro" id="IPR040132">
    <property type="entry name" value="Tex1/THOC3"/>
</dbReference>
<proteinExistence type="inferred from homology"/>
<keyword evidence="2" id="KW-0677">Repeat</keyword>
<dbReference type="InterPro" id="IPR001680">
    <property type="entry name" value="WD40_rpt"/>
</dbReference>
<sequence>MPPPVRIVQPKERASYYFSSFKTRSYHDHSRTTSSMSIRNIAWNPPGNRIACALSDKLVRVWNPDKPEIQKSTELRGHTAPVAALAWDPTHSDRLASCGSDRTVRFWDYRAKMCLATVDTGGENIAIVWHPDGGTVVVATRDDKLHSISMATHSLIQTNSLPTAVHSLSFSHSGDTLLMSTASGQVLLYEFPSLTPVHSVDAHASAALCLELDPRGVHLAVGGSDAVVGIWDASEWICVRTLRGMDAPVKSVSFSFDGAYICAGSDEMGSHDIEIVHVDTGEHVHTINTTHPVTNVKWHPNKYALAYSGDPSGMKIVSASDSHSHKQ</sequence>
<dbReference type="Pfam" id="PF25174">
    <property type="entry name" value="Beta-prop_THOC3"/>
    <property type="match status" value="1"/>
</dbReference>
<dbReference type="InParanoid" id="A0A5J5F088"/>
<dbReference type="InterPro" id="IPR036322">
    <property type="entry name" value="WD40_repeat_dom_sf"/>
</dbReference>
<dbReference type="PROSITE" id="PS50294">
    <property type="entry name" value="WD_REPEATS_REGION"/>
    <property type="match status" value="2"/>
</dbReference>
<accession>A0A5J5F088</accession>
<evidence type="ECO:0000256" key="3">
    <source>
        <dbReference type="ARBA" id="ARBA00046343"/>
    </source>
</evidence>
<dbReference type="SMART" id="SM00320">
    <property type="entry name" value="WD40"/>
    <property type="match status" value="7"/>
</dbReference>
<dbReference type="OrthoDB" id="340259at2759"/>
<feature type="repeat" description="WD" evidence="4">
    <location>
        <begin position="200"/>
        <end position="241"/>
    </location>
</feature>
<protein>
    <submittedName>
        <fullName evidence="5">WD40-repeat-containing domain protein</fullName>
    </submittedName>
</protein>
<dbReference type="PANTHER" id="PTHR22839:SF0">
    <property type="entry name" value="THO COMPLEX SUBUNIT 3"/>
    <property type="match status" value="1"/>
</dbReference>
<dbReference type="Proteomes" id="UP000326924">
    <property type="component" value="Unassembled WGS sequence"/>
</dbReference>
<name>A0A5J5F088_9PEZI</name>
<organism evidence="5 6">
    <name type="scientific">Sphaerosporella brunnea</name>
    <dbReference type="NCBI Taxonomy" id="1250544"/>
    <lineage>
        <taxon>Eukaryota</taxon>
        <taxon>Fungi</taxon>
        <taxon>Dikarya</taxon>
        <taxon>Ascomycota</taxon>
        <taxon>Pezizomycotina</taxon>
        <taxon>Pezizomycetes</taxon>
        <taxon>Pezizales</taxon>
        <taxon>Pyronemataceae</taxon>
        <taxon>Sphaerosporella</taxon>
    </lineage>
</organism>
<feature type="repeat" description="WD" evidence="4">
    <location>
        <begin position="75"/>
        <end position="117"/>
    </location>
</feature>
<dbReference type="InterPro" id="IPR015943">
    <property type="entry name" value="WD40/YVTN_repeat-like_dom_sf"/>
</dbReference>
<evidence type="ECO:0000313" key="6">
    <source>
        <dbReference type="Proteomes" id="UP000326924"/>
    </source>
</evidence>
<dbReference type="Gene3D" id="2.130.10.10">
    <property type="entry name" value="YVTN repeat-like/Quinoprotein amine dehydrogenase"/>
    <property type="match status" value="2"/>
</dbReference>
<dbReference type="PANTHER" id="PTHR22839">
    <property type="entry name" value="THO COMPLEX SUBUNIT 3 THO3"/>
    <property type="match status" value="1"/>
</dbReference>
<evidence type="ECO:0000256" key="1">
    <source>
        <dbReference type="ARBA" id="ARBA00022574"/>
    </source>
</evidence>
<dbReference type="AlphaFoldDB" id="A0A5J5F088"/>